<dbReference type="InterPro" id="IPR037143">
    <property type="entry name" value="4-PPantetheinyl_Trfase_dom_sf"/>
</dbReference>
<feature type="region of interest" description="Disordered" evidence="25">
    <location>
        <begin position="2020"/>
        <end position="2048"/>
    </location>
</feature>
<dbReference type="Pfam" id="PF00008">
    <property type="entry name" value="EGF"/>
    <property type="match status" value="1"/>
</dbReference>
<evidence type="ECO:0000256" key="23">
    <source>
        <dbReference type="PROSITE-ProRule" id="PRU00076"/>
    </source>
</evidence>
<dbReference type="GO" id="GO:0005832">
    <property type="term" value="C:chaperonin-containing T-complex"/>
    <property type="evidence" value="ECO:0007669"/>
    <property type="project" value="UniProtKB-ARBA"/>
</dbReference>
<dbReference type="GO" id="GO:0008897">
    <property type="term" value="F:holo-[acyl-carrier-protein] synthase activity"/>
    <property type="evidence" value="ECO:0007669"/>
    <property type="project" value="UniProtKB-EC"/>
</dbReference>
<dbReference type="InterPro" id="IPR027409">
    <property type="entry name" value="GroEL-like_apical_dom_sf"/>
</dbReference>
<dbReference type="InterPro" id="IPR001791">
    <property type="entry name" value="Laminin_G"/>
</dbReference>
<dbReference type="Pfam" id="PF00118">
    <property type="entry name" value="Cpn60_TCP1"/>
    <property type="match status" value="1"/>
</dbReference>
<evidence type="ECO:0000256" key="9">
    <source>
        <dbReference type="ARBA" id="ARBA00022679"/>
    </source>
</evidence>
<sequence length="2963" mass="333419">MAGVGLGTLAFDEYGRPFIILKDQDRQKRLTGLEALKSHILAARSVANTLHTSLGPKGLDKIMVSADGDVTVTNDGATILKMMDVEHQIAKLMVQLSQSQDDEIGDGTTGVVGNITNVGFFDKVLAGALLEHAEDLLDRGIHPMRIADGFELAAKKATLHLDAIAETFPVDPNNLEPLIQTALTTLGSKIVNRCHRQFAEIAVNAVMSVANLETRDVNFELIKIQGKEGGKLEDTMLVKGVVIDKDFSHPQMPKVLRDVKLAILTCPFEPPKPKTKHKLDVTSVEDYKELRKYEQDKFEEMLDMMKNAGATLAICQWGFDDEANHLLLRKNLPAVRWVGGPEIELIAIATGGRIVPRFQELTPEKLGRAGCVREISFGTTRDHMLVIEDCPNTKAVTIFIRGGNKMIVEEAKRSLHDALCVVRNLVRDNKVVYGGGAAEISCALAVAREAEQEPHLEQYALRAFADALESIPLALAENTGLAPLETVTEIKARQLREKNPALGIDCLGKGTNGYQFDNKQCDSPLLNGAALSATSQMENREASKARLNVFLSSHQTMRAAGRMSLARWAFNVGQWNPTADVYAHALSLVQEEEQRRLAKFMFQRDVKASLIGRLMARRCICQASGFTWSEFTIHRDARNRPYVKNVNFDFNVSHHGDWVVLAAQRPGPIGIDVMKVEHRDDAFLHTFKRQFSDQEWVYLTNEKKAEEHRGFVAFFRIWCLKEAYLKATGTGGSAWTARNSDFDQQLHIDLGEVMQVTSIVTQGRQYSSEFVMEYTISYGYNGLDFTYYHDTNGNAKEDLHQWMVIRLEKKSAIVAIATQGDAHWSAFVSEYFVQYSTNGDSWQTYYQPGLGPEMFKGNKDSNSITVNVFDPPIIAQWVRINPTRWRDRISMRVELYGCRYVADTMNFNGSSLVVRKLGRYPVVSSQDTIRFRFKTSESDGVLLYSRGAQGDYIALEMMRNKLYLNIDLGAQLKTSLSVGSLLDDDHWHDVLIERWGKVVEFSVDRVVVREQVKGDYSQLNLDREILIGGVRYKEKGLTMWKNFTGCIENFFINKTNVIQAVKTRERDYEAYSTLFYCQETQIIPVTFLTSGSHLKLKGYEGILTLNVSLDFRTYEQNGLLIYHRMMNVGHLKLFLKEGRIMVEVVGPDMPMVVVDNFQEVFADGEWHSVMLTMKENLLTLSVDQRPMPTVRRMQVQTGPYYWIAGGLKDEKGFIGCMRYISVDGNLQHPLNWGNQDMREKQSILLDACQMMDRCTPNPCENNGRCEQTWESFSCNCDSTGYTGAVCHIPAHPHSCQAWLQSHQGAKRASITIDVDGSGPLHPFPVTCIFDDTETRTLVHHNLKPGTLVSGFSQPGSFIQEINYEADMEQIGHLVNRSVSCQQRIRFECKGAKLFNTPVHQGAETFRPSSWWVSRENQIMDYWGDSLPGSHKCSCGLYSSCTDPSKWCNCDAGQDEWNMDAGYLKYKEHLPVRQLRVGDTDLKGKEVKLTLGPLECTGDTLFDNVITFRIKDANLEFPTFEMGLSGDIYFEFKTTQENAVFIHSQGPSDFIKVSIIGGDHIQFEYSAGGGSLGVNVETAKKLNDDEWHSVHVERNRLQARVVVDGAYTEEVHESRGPVRAMHLTSKLSVGSALDWRDGYVGCMRALMVNGKVMDLRSPAERGTYGVGVGCVGKCPSDPCLNNGTCHEGYDHYICDCRWTAFKGPICADEIGVNMRKQFMVKFTFDGSYKSTIAEDIRVGFTTTDPQGFLVGLYSPDTLEYLTLMVSNSGHLRLVFDFGFERQEFIYRDHIFNAGQFHDVDNYPPMIEHLKIGRSADAQFNNIKYFYIGKNETMQDGFVGCISRVQFDDIFPLKLLFQQDPPKNINGTPETIHEDFCAIEPVTHPPEMVETRPPPSVDPSTVQEYLHTGDSAILGGVLALIFVALVIMLVLIGRSLSRHKGAYLTQEDSGAQGADDADEAVIHSHTGSRVQRKKECEDGGEGPTIGTSVVPPGCDPLRTRGFLSPDTDSDALSLVTAKEDLTPVPDLDTSSSPEMWTASGRTLTQSGSDEAKMISARSQSTTASFQAKMRDLDIDLPHPDEYRPETVDFPASPYVMKKMMEEQELNGAGLDEDEETYKANLTSGLSDVRLSRSQGKRDRSASERDGLTKRIESLRTRALSWNYRRPIKKETLTFGLRSQVVPVQPKAKQVPRVERLPAWVQLPPPRLLPATMPLSKGKPMEIKKTSAYGCQRLVFGDGDSTTHPESSPDDDDDEGLGSFQWPDFEEEDAESPLPDMEKSEILDSAFLYNNQAEDEMSLPEKLMIHCPASEEESKDENSSGEKDERYDKKETRSIKLEEEGEENKGVVASENGKEKTEEAVEEEEFEIQLKNKVKAKMEEFKKWQPHEITLDLAMQLCSTFDVQERHFILKNWSHYCSFLDDDIQLYLQASLLCVRKETKEDTQEDKRESGGEIKRKVLQVAEDFDISADDTTLASATFDDDDDDLHTPDEIEESIMEKISEMELTEILDDGDDGGTPTPTNQSPIPTLPREVEVAEERNWRSVVVSGIEKRIDMCVIEPYKKVLSHGGYMNSEHGDNLQAIIVFSACYLPDRSRRDYSYVMDNLFLYCLTTLDALVAEDYVLVYLHGGTAQSCIPGFSWLKRCYQMIDRRLRKNLKKLYLVHPTFLVRILIKTASLFVSSKFRRKIAFIKSLEELGHTIPLGSIVIPQRVQLCDSTKGSVQKLLHDYVMDKQKDFLFCDRRAVLPWAHLGDTILARLALSNMNVALVNALMWLNGQEMGWDRVFVYGTLKRGEPNHHWLDQSDRGNSRFVGVGDTCTLFPLVIASRYNIPYLLDAPGTGHVSSVEPLSDALGSGRGKKLRIDQPVPTIQHVKGEVYEVDEEMLANLDILEGYPKHYIRRKEPIQVTDGGVLECWVYLLADFKAGMLDLPFLTDYASLGSHGKPYVERYMRASDVSPNDVMDVKES</sequence>
<evidence type="ECO:0000256" key="17">
    <source>
        <dbReference type="ARBA" id="ARBA00024086"/>
    </source>
</evidence>
<dbReference type="Gene3D" id="3.30.260.10">
    <property type="entry name" value="TCP-1-like chaperonin intermediate domain"/>
    <property type="match status" value="1"/>
</dbReference>
<name>A0A7R8XBT2_9CRUS</name>
<feature type="domain" description="F5/8 type C" evidence="27">
    <location>
        <begin position="729"/>
        <end position="790"/>
    </location>
</feature>
<dbReference type="InterPro" id="IPR013320">
    <property type="entry name" value="ConA-like_dom_sf"/>
</dbReference>
<dbReference type="SUPFAM" id="SSF56214">
    <property type="entry name" value="4'-phosphopantetheinyl transferase"/>
    <property type="match status" value="2"/>
</dbReference>
<evidence type="ECO:0000259" key="28">
    <source>
        <dbReference type="PROSITE" id="PS50025"/>
    </source>
</evidence>
<dbReference type="InterPro" id="IPR013024">
    <property type="entry name" value="GGCT-like"/>
</dbReference>
<feature type="transmembrane region" description="Helical" evidence="26">
    <location>
        <begin position="1910"/>
        <end position="1930"/>
    </location>
</feature>
<evidence type="ECO:0000256" key="3">
    <source>
        <dbReference type="ARBA" id="ARBA00006195"/>
    </source>
</evidence>
<dbReference type="Pfam" id="PF13716">
    <property type="entry name" value="CRAL_TRIO_2"/>
    <property type="match status" value="1"/>
</dbReference>
<dbReference type="InterPro" id="IPR022181">
    <property type="entry name" value="Bcl2-/adenovirus-E1B"/>
</dbReference>
<comment type="similarity">
    <text evidence="4 24">Belongs to the TCP-1 chaperonin family.</text>
</comment>
<dbReference type="PANTHER" id="PTHR11353">
    <property type="entry name" value="CHAPERONIN"/>
    <property type="match status" value="1"/>
</dbReference>
<dbReference type="NCBIfam" id="NF041083">
    <property type="entry name" value="thermosome_beta"/>
    <property type="match status" value="1"/>
</dbReference>
<comment type="caution">
    <text evidence="23">Lacks conserved residue(s) required for the propagation of feature annotation.</text>
</comment>
<comment type="catalytic activity">
    <reaction evidence="22">
        <text>apo-[ACP] + acetyl-CoA = acetyl-[ACP] + adenosine 3',5'-bisphosphate + H(+)</text>
        <dbReference type="Rhea" id="RHEA:46564"/>
        <dbReference type="Rhea" id="RHEA-COMP:9621"/>
        <dbReference type="Rhea" id="RHEA-COMP:9690"/>
        <dbReference type="ChEBI" id="CHEBI:15378"/>
        <dbReference type="ChEBI" id="CHEBI:29999"/>
        <dbReference type="ChEBI" id="CHEBI:57288"/>
        <dbReference type="ChEBI" id="CHEBI:58343"/>
        <dbReference type="ChEBI" id="CHEBI:78446"/>
    </reaction>
    <physiologicalReaction direction="left-to-right" evidence="22">
        <dbReference type="Rhea" id="RHEA:46565"/>
    </physiologicalReaction>
</comment>
<evidence type="ECO:0000256" key="15">
    <source>
        <dbReference type="ARBA" id="ARBA00023157"/>
    </source>
</evidence>
<dbReference type="Pfam" id="PF06094">
    <property type="entry name" value="GGACT"/>
    <property type="match status" value="2"/>
</dbReference>
<dbReference type="PROSITE" id="PS50191">
    <property type="entry name" value="CRAL_TRIO"/>
    <property type="match status" value="1"/>
</dbReference>
<evidence type="ECO:0000256" key="19">
    <source>
        <dbReference type="ARBA" id="ARBA00033325"/>
    </source>
</evidence>
<evidence type="ECO:0000256" key="22">
    <source>
        <dbReference type="ARBA" id="ARBA00048794"/>
    </source>
</evidence>
<dbReference type="CDD" id="cd00110">
    <property type="entry name" value="LamG"/>
    <property type="match status" value="4"/>
</dbReference>
<keyword evidence="11 24" id="KW-0547">Nucleotide-binding</keyword>
<evidence type="ECO:0000256" key="25">
    <source>
        <dbReference type="SAM" id="MobiDB-lite"/>
    </source>
</evidence>
<dbReference type="PROSITE" id="PS01286">
    <property type="entry name" value="FA58C_2"/>
    <property type="match status" value="1"/>
</dbReference>
<dbReference type="InterPro" id="IPR055066">
    <property type="entry name" value="AASDHPPT_N"/>
</dbReference>
<dbReference type="SUPFAM" id="SSF52087">
    <property type="entry name" value="CRAL/TRIO domain"/>
    <property type="match status" value="1"/>
</dbReference>
<dbReference type="Gene3D" id="2.10.25.10">
    <property type="entry name" value="Laminin"/>
    <property type="match status" value="2"/>
</dbReference>
<dbReference type="NCBIfam" id="TIGR02343">
    <property type="entry name" value="chap_CCT_epsi"/>
    <property type="match status" value="1"/>
</dbReference>
<dbReference type="PROSITE" id="PS00995">
    <property type="entry name" value="TCP1_3"/>
    <property type="match status" value="1"/>
</dbReference>
<dbReference type="CDD" id="cd03339">
    <property type="entry name" value="TCP1_epsilon"/>
    <property type="match status" value="1"/>
</dbReference>
<evidence type="ECO:0000313" key="32">
    <source>
        <dbReference type="Proteomes" id="UP000677054"/>
    </source>
</evidence>
<feature type="domain" description="EGF-like" evidence="29">
    <location>
        <begin position="1250"/>
        <end position="1287"/>
    </location>
</feature>
<dbReference type="GO" id="GO:0016020">
    <property type="term" value="C:membrane"/>
    <property type="evidence" value="ECO:0007669"/>
    <property type="project" value="UniProtKB-SubCell"/>
</dbReference>
<evidence type="ECO:0000256" key="16">
    <source>
        <dbReference type="ARBA" id="ARBA00023186"/>
    </source>
</evidence>
<dbReference type="InterPro" id="IPR054827">
    <property type="entry name" value="thermosome_alpha"/>
</dbReference>
<dbReference type="CDD" id="cd00057">
    <property type="entry name" value="FA58C"/>
    <property type="match status" value="1"/>
</dbReference>
<feature type="transmembrane region" description="Helical" evidence="26">
    <location>
        <begin position="2656"/>
        <end position="2676"/>
    </location>
</feature>
<evidence type="ECO:0000259" key="27">
    <source>
        <dbReference type="PROSITE" id="PS50022"/>
    </source>
</evidence>
<organism evidence="31">
    <name type="scientific">Darwinula stevensoni</name>
    <dbReference type="NCBI Taxonomy" id="69355"/>
    <lineage>
        <taxon>Eukaryota</taxon>
        <taxon>Metazoa</taxon>
        <taxon>Ecdysozoa</taxon>
        <taxon>Arthropoda</taxon>
        <taxon>Crustacea</taxon>
        <taxon>Oligostraca</taxon>
        <taxon>Ostracoda</taxon>
        <taxon>Podocopa</taxon>
        <taxon>Podocopida</taxon>
        <taxon>Darwinulocopina</taxon>
        <taxon>Darwinuloidea</taxon>
        <taxon>Darwinulidae</taxon>
        <taxon>Darwinula</taxon>
    </lineage>
</organism>
<dbReference type="InterPro" id="IPR000421">
    <property type="entry name" value="FA58C"/>
</dbReference>
<feature type="domain" description="EGF-like" evidence="29">
    <location>
        <begin position="1670"/>
        <end position="1706"/>
    </location>
</feature>
<evidence type="ECO:0000256" key="26">
    <source>
        <dbReference type="SAM" id="Phobius"/>
    </source>
</evidence>
<dbReference type="SMART" id="SM00282">
    <property type="entry name" value="LamG"/>
    <property type="match status" value="4"/>
</dbReference>
<dbReference type="InterPro" id="IPR001251">
    <property type="entry name" value="CRAL-TRIO_dom"/>
</dbReference>
<dbReference type="PROSITE" id="PS00751">
    <property type="entry name" value="TCP1_2"/>
    <property type="match status" value="1"/>
</dbReference>
<dbReference type="EMBL" id="CAJPEV010001522">
    <property type="protein sequence ID" value="CAG0893131.1"/>
    <property type="molecule type" value="Genomic_DNA"/>
</dbReference>
<comment type="catalytic activity">
    <reaction evidence="21">
        <text>apo-[ACP] + CoA = holo-[ACP] + adenosine 3',5'-bisphosphate + H(+)</text>
        <dbReference type="Rhea" id="RHEA:12068"/>
        <dbReference type="Rhea" id="RHEA-COMP:9685"/>
        <dbReference type="Rhea" id="RHEA-COMP:9690"/>
        <dbReference type="ChEBI" id="CHEBI:15378"/>
        <dbReference type="ChEBI" id="CHEBI:29999"/>
        <dbReference type="ChEBI" id="CHEBI:57287"/>
        <dbReference type="ChEBI" id="CHEBI:58343"/>
        <dbReference type="ChEBI" id="CHEBI:64479"/>
        <dbReference type="EC" id="2.7.8.7"/>
    </reaction>
    <physiologicalReaction direction="left-to-right" evidence="21">
        <dbReference type="Rhea" id="RHEA:12069"/>
    </physiologicalReaction>
</comment>
<dbReference type="PROSITE" id="PS50022">
    <property type="entry name" value="FA58C_3"/>
    <property type="match status" value="2"/>
</dbReference>
<evidence type="ECO:0000256" key="2">
    <source>
        <dbReference type="ARBA" id="ARBA00004496"/>
    </source>
</evidence>
<dbReference type="Gene3D" id="3.10.490.10">
    <property type="entry name" value="Gamma-glutamyl cyclotransferase-like"/>
    <property type="match status" value="1"/>
</dbReference>
<dbReference type="Gene3D" id="2.60.120.260">
    <property type="entry name" value="Galactose-binding domain-like"/>
    <property type="match status" value="2"/>
</dbReference>
<dbReference type="Gene3D" id="3.40.525.10">
    <property type="entry name" value="CRAL-TRIO lipid binding domain"/>
    <property type="match status" value="1"/>
</dbReference>
<dbReference type="Proteomes" id="UP000677054">
    <property type="component" value="Unassembled WGS sequence"/>
</dbReference>
<dbReference type="InterPro" id="IPR027413">
    <property type="entry name" value="GROEL-like_equatorial_sf"/>
</dbReference>
<dbReference type="InterPro" id="IPR008979">
    <property type="entry name" value="Galactose-bd-like_sf"/>
</dbReference>
<dbReference type="InterPro" id="IPR012718">
    <property type="entry name" value="Chap_CCT_epsi"/>
</dbReference>
<evidence type="ECO:0000256" key="18">
    <source>
        <dbReference type="ARBA" id="ARBA00030484"/>
    </source>
</evidence>
<protein>
    <recommendedName>
        <fullName evidence="6">L-aminoadipate-semialdehyde dehydrogenase-phosphopantetheinyl transferase</fullName>
    </recommendedName>
    <alternativeName>
        <fullName evidence="18">4'-phosphopantetheinyl transferase</fullName>
    </alternativeName>
    <alternativeName>
        <fullName evidence="20">Alpha-aminoadipic semialdehyde dehydrogenase-phosphopantetheinyl transferase</fullName>
    </alternativeName>
    <alternativeName>
        <fullName evidence="19">CCT-epsilon</fullName>
    </alternativeName>
    <alternativeName>
        <fullName evidence="17">T-complex protein 1 subunit epsilon</fullName>
    </alternativeName>
</protein>
<dbReference type="CDD" id="cd00170">
    <property type="entry name" value="SEC14"/>
    <property type="match status" value="1"/>
</dbReference>
<feature type="domain" description="Laminin G" evidence="28">
    <location>
        <begin position="1503"/>
        <end position="1669"/>
    </location>
</feature>
<dbReference type="GO" id="GO:0051082">
    <property type="term" value="F:unfolded protein binding"/>
    <property type="evidence" value="ECO:0007669"/>
    <property type="project" value="InterPro"/>
</dbReference>
<feature type="domain" description="Laminin G" evidence="28">
    <location>
        <begin position="1083"/>
        <end position="1248"/>
    </location>
</feature>
<dbReference type="InterPro" id="IPR002423">
    <property type="entry name" value="Cpn60/GroEL/TCP-1"/>
</dbReference>
<evidence type="ECO:0000256" key="11">
    <source>
        <dbReference type="ARBA" id="ARBA00022741"/>
    </source>
</evidence>
<evidence type="ECO:0000256" key="5">
    <source>
        <dbReference type="ARBA" id="ARBA00010241"/>
    </source>
</evidence>
<dbReference type="EMBL" id="LR901039">
    <property type="protein sequence ID" value="CAD7247647.1"/>
    <property type="molecule type" value="Genomic_DNA"/>
</dbReference>
<feature type="region of interest" description="Disordered" evidence="25">
    <location>
        <begin position="2306"/>
        <end position="2358"/>
    </location>
</feature>
<dbReference type="InterPro" id="IPR053374">
    <property type="entry name" value="TCP-1_chaperonin"/>
</dbReference>
<dbReference type="InterPro" id="IPR036568">
    <property type="entry name" value="GGCT-like_sf"/>
</dbReference>
<dbReference type="CDD" id="cd06661">
    <property type="entry name" value="GGCT_like"/>
    <property type="match status" value="1"/>
</dbReference>
<gene>
    <name evidence="31" type="ORF">DSTB1V02_LOCUS7472</name>
</gene>
<evidence type="ECO:0000256" key="8">
    <source>
        <dbReference type="ARBA" id="ARBA00022536"/>
    </source>
</evidence>
<dbReference type="InterPro" id="IPR027410">
    <property type="entry name" value="TCP-1-like_intermed_sf"/>
</dbReference>
<evidence type="ECO:0000256" key="4">
    <source>
        <dbReference type="ARBA" id="ARBA00008020"/>
    </source>
</evidence>
<evidence type="ECO:0000256" key="24">
    <source>
        <dbReference type="RuleBase" id="RU004187"/>
    </source>
</evidence>
<dbReference type="Pfam" id="PF02210">
    <property type="entry name" value="Laminin_G_2"/>
    <property type="match status" value="4"/>
</dbReference>
<proteinExistence type="inferred from homology"/>
<comment type="similarity">
    <text evidence="5">Belongs to the neurexin family.</text>
</comment>
<dbReference type="InterPro" id="IPR002194">
    <property type="entry name" value="Chaperonin_TCP-1_CS"/>
</dbReference>
<dbReference type="PROSITE" id="PS50025">
    <property type="entry name" value="LAM_G_DOMAIN"/>
    <property type="match status" value="4"/>
</dbReference>
<feature type="region of interest" description="Disordered" evidence="25">
    <location>
        <begin position="1961"/>
        <end position="2000"/>
    </location>
</feature>
<dbReference type="GO" id="GO:0016887">
    <property type="term" value="F:ATP hydrolysis activity"/>
    <property type="evidence" value="ECO:0007669"/>
    <property type="project" value="InterPro"/>
</dbReference>
<comment type="similarity">
    <text evidence="3">Belongs to the P-Pant transferase superfamily. AcpS family.</text>
</comment>
<dbReference type="OrthoDB" id="26719at2759"/>
<dbReference type="Gene3D" id="2.60.120.200">
    <property type="match status" value="4"/>
</dbReference>
<feature type="compositionally biased region" description="Basic and acidic residues" evidence="25">
    <location>
        <begin position="2313"/>
        <end position="2335"/>
    </location>
</feature>
<evidence type="ECO:0000256" key="20">
    <source>
        <dbReference type="ARBA" id="ARBA00033443"/>
    </source>
</evidence>
<feature type="compositionally biased region" description="Polar residues" evidence="25">
    <location>
        <begin position="2026"/>
        <end position="2046"/>
    </location>
</feature>
<keyword evidence="16 24" id="KW-0143">Chaperone</keyword>
<dbReference type="SMART" id="SM00181">
    <property type="entry name" value="EGF"/>
    <property type="match status" value="2"/>
</dbReference>
<evidence type="ECO:0000256" key="6">
    <source>
        <dbReference type="ARBA" id="ARBA00016301"/>
    </source>
</evidence>
<dbReference type="Pfam" id="PF22624">
    <property type="entry name" value="AASDHPPT_N"/>
    <property type="match status" value="1"/>
</dbReference>
<dbReference type="Pfam" id="PF00754">
    <property type="entry name" value="F5_F8_type_C"/>
    <property type="match status" value="1"/>
</dbReference>
<dbReference type="NCBIfam" id="NF041082">
    <property type="entry name" value="thermosome_alpha"/>
    <property type="match status" value="1"/>
</dbReference>
<dbReference type="GO" id="GO:0140662">
    <property type="term" value="F:ATP-dependent protein folding chaperone"/>
    <property type="evidence" value="ECO:0007669"/>
    <property type="project" value="InterPro"/>
</dbReference>
<evidence type="ECO:0000256" key="14">
    <source>
        <dbReference type="ARBA" id="ARBA00023136"/>
    </source>
</evidence>
<dbReference type="SUPFAM" id="SSF48592">
    <property type="entry name" value="GroEL equatorial domain-like"/>
    <property type="match status" value="1"/>
</dbReference>
<evidence type="ECO:0000259" key="30">
    <source>
        <dbReference type="PROSITE" id="PS50191"/>
    </source>
</evidence>
<dbReference type="Gene3D" id="3.50.7.10">
    <property type="entry name" value="GroEL"/>
    <property type="match status" value="1"/>
</dbReference>
<feature type="domain" description="F5/8 type C" evidence="27">
    <location>
        <begin position="801"/>
        <end position="898"/>
    </location>
</feature>
<comment type="subcellular location">
    <subcellularLocation>
        <location evidence="2">Cytoplasm</location>
    </subcellularLocation>
    <subcellularLocation>
        <location evidence="1">Membrane</location>
    </subcellularLocation>
</comment>
<dbReference type="SUPFAM" id="SSF110857">
    <property type="entry name" value="Gamma-glutamyl cyclotransferase-like"/>
    <property type="match status" value="1"/>
</dbReference>
<dbReference type="Gene3D" id="2.60.120.1000">
    <property type="match status" value="1"/>
</dbReference>
<evidence type="ECO:0000256" key="21">
    <source>
        <dbReference type="ARBA" id="ARBA00048641"/>
    </source>
</evidence>
<feature type="domain" description="CRAL-TRIO" evidence="30">
    <location>
        <begin position="2555"/>
        <end position="2708"/>
    </location>
</feature>
<evidence type="ECO:0000313" key="31">
    <source>
        <dbReference type="EMBL" id="CAD7247647.1"/>
    </source>
</evidence>
<evidence type="ECO:0000256" key="7">
    <source>
        <dbReference type="ARBA" id="ARBA00022490"/>
    </source>
</evidence>
<dbReference type="InterPro" id="IPR000742">
    <property type="entry name" value="EGF"/>
</dbReference>
<dbReference type="InterPro" id="IPR008278">
    <property type="entry name" value="4-PPantetheinyl_Trfase_dom"/>
</dbReference>
<dbReference type="PRINTS" id="PR00304">
    <property type="entry name" value="TCOMPLEXTCP1"/>
</dbReference>
<feature type="domain" description="Laminin G" evidence="28">
    <location>
        <begin position="904"/>
        <end position="1077"/>
    </location>
</feature>
<keyword evidence="12 24" id="KW-0067">ATP-binding</keyword>
<keyword evidence="32" id="KW-1185">Reference proteome</keyword>
<feature type="domain" description="Laminin G" evidence="28">
    <location>
        <begin position="1710"/>
        <end position="1875"/>
    </location>
</feature>
<dbReference type="Gene3D" id="3.90.470.20">
    <property type="entry name" value="4'-phosphopantetheinyl transferase domain"/>
    <property type="match status" value="1"/>
</dbReference>
<keyword evidence="13 26" id="KW-1133">Transmembrane helix</keyword>
<dbReference type="FunFam" id="2.10.25.10:FF:000015">
    <property type="entry name" value="neurexin-1 isoform X1"/>
    <property type="match status" value="1"/>
</dbReference>
<dbReference type="SUPFAM" id="SSF49785">
    <property type="entry name" value="Galactose-binding domain-like"/>
    <property type="match status" value="2"/>
</dbReference>
<keyword evidence="7" id="KW-0963">Cytoplasm</keyword>
<keyword evidence="10 26" id="KW-0812">Transmembrane</keyword>
<dbReference type="Pfam" id="PF01648">
    <property type="entry name" value="ACPS"/>
    <property type="match status" value="1"/>
</dbReference>
<dbReference type="PROSITE" id="PS50026">
    <property type="entry name" value="EGF_3"/>
    <property type="match status" value="2"/>
</dbReference>
<keyword evidence="8 23" id="KW-0245">EGF-like domain</keyword>
<reference evidence="31" key="1">
    <citation type="submission" date="2020-11" db="EMBL/GenBank/DDBJ databases">
        <authorList>
            <person name="Tran Van P."/>
        </authorList>
    </citation>
    <scope>NUCLEOTIDE SEQUENCE</scope>
</reference>
<evidence type="ECO:0000256" key="10">
    <source>
        <dbReference type="ARBA" id="ARBA00022692"/>
    </source>
</evidence>
<dbReference type="Pfam" id="PF12496">
    <property type="entry name" value="BNIP2"/>
    <property type="match status" value="1"/>
</dbReference>
<dbReference type="SUPFAM" id="SSF49899">
    <property type="entry name" value="Concanavalin A-like lectins/glucanases"/>
    <property type="match status" value="4"/>
</dbReference>
<dbReference type="SUPFAM" id="SSF52029">
    <property type="entry name" value="GroEL apical domain-like"/>
    <property type="match status" value="1"/>
</dbReference>
<evidence type="ECO:0000256" key="1">
    <source>
        <dbReference type="ARBA" id="ARBA00004370"/>
    </source>
</evidence>
<dbReference type="GO" id="GO:0000287">
    <property type="term" value="F:magnesium ion binding"/>
    <property type="evidence" value="ECO:0007669"/>
    <property type="project" value="InterPro"/>
</dbReference>
<dbReference type="Gene3D" id="1.10.560.10">
    <property type="entry name" value="GroEL-like equatorial domain"/>
    <property type="match status" value="1"/>
</dbReference>
<dbReference type="InterPro" id="IPR009288">
    <property type="entry name" value="AIG2-like_dom"/>
</dbReference>
<accession>A0A7R8XBT2</accession>
<dbReference type="GO" id="GO:0005524">
    <property type="term" value="F:ATP binding"/>
    <property type="evidence" value="ECO:0007669"/>
    <property type="project" value="UniProtKB-KW"/>
</dbReference>
<evidence type="ECO:0000256" key="13">
    <source>
        <dbReference type="ARBA" id="ARBA00022989"/>
    </source>
</evidence>
<feature type="region of interest" description="Disordered" evidence="25">
    <location>
        <begin position="2231"/>
        <end position="2258"/>
    </location>
</feature>
<evidence type="ECO:0000259" key="29">
    <source>
        <dbReference type="PROSITE" id="PS50026"/>
    </source>
</evidence>
<dbReference type="InterPro" id="IPR017998">
    <property type="entry name" value="Chaperone_TCP-1"/>
</dbReference>
<dbReference type="CDD" id="cd00054">
    <property type="entry name" value="EGF_CA"/>
    <property type="match status" value="2"/>
</dbReference>
<evidence type="ECO:0000256" key="12">
    <source>
        <dbReference type="ARBA" id="ARBA00022840"/>
    </source>
</evidence>
<keyword evidence="14 26" id="KW-0472">Membrane</keyword>
<dbReference type="SMART" id="SM00231">
    <property type="entry name" value="FA58C"/>
    <property type="match status" value="1"/>
</dbReference>
<dbReference type="FunFam" id="3.50.7.10:FF:000003">
    <property type="entry name" value="T-complex protein 1 subunit epsilon"/>
    <property type="match status" value="1"/>
</dbReference>
<dbReference type="InterPro" id="IPR036865">
    <property type="entry name" value="CRAL-TRIO_dom_sf"/>
</dbReference>
<keyword evidence="15" id="KW-1015">Disulfide bond</keyword>
<dbReference type="SUPFAM" id="SSF54849">
    <property type="entry name" value="GroEL-intermediate domain like"/>
    <property type="match status" value="1"/>
</dbReference>
<keyword evidence="9" id="KW-0808">Transferase</keyword>